<evidence type="ECO:0000256" key="2">
    <source>
        <dbReference type="ARBA" id="ARBA00005983"/>
    </source>
</evidence>
<evidence type="ECO:0000256" key="1">
    <source>
        <dbReference type="ARBA" id="ARBA00001946"/>
    </source>
</evidence>
<dbReference type="Pfam" id="PF19279">
    <property type="entry name" value="YegS_C"/>
    <property type="match status" value="1"/>
</dbReference>
<dbReference type="InterPro" id="IPR005218">
    <property type="entry name" value="Diacylglycerol/lipid_kinase"/>
</dbReference>
<protein>
    <recommendedName>
        <fullName evidence="13">DAGKc domain-containing protein</fullName>
    </recommendedName>
</protein>
<gene>
    <name evidence="14" type="ORF">BOX37_06670</name>
</gene>
<keyword evidence="12" id="KW-1208">Phospholipid metabolism</keyword>
<dbReference type="PANTHER" id="PTHR12358:SF106">
    <property type="entry name" value="LIPID KINASE YEGS"/>
    <property type="match status" value="1"/>
</dbReference>
<dbReference type="OrthoDB" id="142078at2"/>
<dbReference type="SMART" id="SM00046">
    <property type="entry name" value="DAGKc"/>
    <property type="match status" value="1"/>
</dbReference>
<keyword evidence="11" id="KW-0594">Phospholipid biosynthesis</keyword>
<evidence type="ECO:0000256" key="9">
    <source>
        <dbReference type="ARBA" id="ARBA00022842"/>
    </source>
</evidence>
<evidence type="ECO:0000313" key="15">
    <source>
        <dbReference type="Proteomes" id="UP000183810"/>
    </source>
</evidence>
<proteinExistence type="inferred from homology"/>
<dbReference type="InterPro" id="IPR016064">
    <property type="entry name" value="NAD/diacylglycerol_kinase_sf"/>
</dbReference>
<keyword evidence="9" id="KW-0460">Magnesium</keyword>
<evidence type="ECO:0000256" key="4">
    <source>
        <dbReference type="ARBA" id="ARBA00022679"/>
    </source>
</evidence>
<dbReference type="KEGG" id="nsl:BOX37_06670"/>
<keyword evidence="8" id="KW-0067">ATP-binding</keyword>
<evidence type="ECO:0000256" key="8">
    <source>
        <dbReference type="ARBA" id="ARBA00022840"/>
    </source>
</evidence>
<dbReference type="PANTHER" id="PTHR12358">
    <property type="entry name" value="SPHINGOSINE KINASE"/>
    <property type="match status" value="1"/>
</dbReference>
<dbReference type="EMBL" id="CP018082">
    <property type="protein sequence ID" value="APE33705.1"/>
    <property type="molecule type" value="Genomic_DNA"/>
</dbReference>
<keyword evidence="4" id="KW-0808">Transferase</keyword>
<dbReference type="GO" id="GO:0008654">
    <property type="term" value="P:phospholipid biosynthetic process"/>
    <property type="evidence" value="ECO:0007669"/>
    <property type="project" value="UniProtKB-KW"/>
</dbReference>
<dbReference type="GO" id="GO:0005524">
    <property type="term" value="F:ATP binding"/>
    <property type="evidence" value="ECO:0007669"/>
    <property type="project" value="UniProtKB-KW"/>
</dbReference>
<keyword evidence="10" id="KW-0443">Lipid metabolism</keyword>
<dbReference type="InterPro" id="IPR017438">
    <property type="entry name" value="ATP-NAD_kinase_N"/>
</dbReference>
<evidence type="ECO:0000256" key="11">
    <source>
        <dbReference type="ARBA" id="ARBA00023209"/>
    </source>
</evidence>
<dbReference type="PROSITE" id="PS50146">
    <property type="entry name" value="DAGK"/>
    <property type="match status" value="1"/>
</dbReference>
<evidence type="ECO:0000313" key="14">
    <source>
        <dbReference type="EMBL" id="APE33705.1"/>
    </source>
</evidence>
<keyword evidence="15" id="KW-1185">Reference proteome</keyword>
<dbReference type="Pfam" id="PF00781">
    <property type="entry name" value="DAGK_cat"/>
    <property type="match status" value="1"/>
</dbReference>
<dbReference type="Proteomes" id="UP000183810">
    <property type="component" value="Chromosome"/>
</dbReference>
<dbReference type="GO" id="GO:0005886">
    <property type="term" value="C:plasma membrane"/>
    <property type="evidence" value="ECO:0007669"/>
    <property type="project" value="TreeGrafter"/>
</dbReference>
<dbReference type="InterPro" id="IPR050187">
    <property type="entry name" value="Lipid_Phosphate_FormReg"/>
</dbReference>
<evidence type="ECO:0000256" key="5">
    <source>
        <dbReference type="ARBA" id="ARBA00022723"/>
    </source>
</evidence>
<reference evidence="14" key="1">
    <citation type="submission" date="2016-11" db="EMBL/GenBank/DDBJ databases">
        <authorList>
            <person name="Jaros S."/>
            <person name="Januszkiewicz K."/>
            <person name="Wedrychowicz H."/>
        </authorList>
    </citation>
    <scope>NUCLEOTIDE SEQUENCE [LARGE SCALE GENOMIC DNA]</scope>
    <source>
        <strain evidence="14">Y48</strain>
    </source>
</reference>
<keyword evidence="3" id="KW-0444">Lipid biosynthesis</keyword>
<dbReference type="GO" id="GO:0004143">
    <property type="term" value="F:ATP-dependent diacylglycerol kinase activity"/>
    <property type="evidence" value="ECO:0007669"/>
    <property type="project" value="TreeGrafter"/>
</dbReference>
<comment type="cofactor">
    <cofactor evidence="1">
        <name>Mg(2+)</name>
        <dbReference type="ChEBI" id="CHEBI:18420"/>
    </cofactor>
</comment>
<evidence type="ECO:0000256" key="12">
    <source>
        <dbReference type="ARBA" id="ARBA00023264"/>
    </source>
</evidence>
<dbReference type="SUPFAM" id="SSF111331">
    <property type="entry name" value="NAD kinase/diacylglycerol kinase-like"/>
    <property type="match status" value="1"/>
</dbReference>
<organism evidence="14 15">
    <name type="scientific">Nocardia mangyaensis</name>
    <dbReference type="NCBI Taxonomy" id="2213200"/>
    <lineage>
        <taxon>Bacteria</taxon>
        <taxon>Bacillati</taxon>
        <taxon>Actinomycetota</taxon>
        <taxon>Actinomycetes</taxon>
        <taxon>Mycobacteriales</taxon>
        <taxon>Nocardiaceae</taxon>
        <taxon>Nocardia</taxon>
    </lineage>
</organism>
<keyword evidence="7" id="KW-0418">Kinase</keyword>
<dbReference type="Gene3D" id="2.60.200.40">
    <property type="match status" value="1"/>
</dbReference>
<comment type="similarity">
    <text evidence="2">Belongs to the diacylglycerol/lipid kinase family.</text>
</comment>
<keyword evidence="5" id="KW-0479">Metal-binding</keyword>
<evidence type="ECO:0000259" key="13">
    <source>
        <dbReference type="PROSITE" id="PS50146"/>
    </source>
</evidence>
<dbReference type="GO" id="GO:0046872">
    <property type="term" value="F:metal ion binding"/>
    <property type="evidence" value="ECO:0007669"/>
    <property type="project" value="UniProtKB-KW"/>
</dbReference>
<evidence type="ECO:0000256" key="7">
    <source>
        <dbReference type="ARBA" id="ARBA00022777"/>
    </source>
</evidence>
<name>A0A1J0VNW3_9NOCA</name>
<dbReference type="AlphaFoldDB" id="A0A1J0VNW3"/>
<dbReference type="NCBIfam" id="TIGR00147">
    <property type="entry name" value="YegS/Rv2252/BmrU family lipid kinase"/>
    <property type="match status" value="1"/>
</dbReference>
<dbReference type="RefSeq" id="WP_071926889.1">
    <property type="nucleotide sequence ID" value="NZ_CP018082.1"/>
</dbReference>
<evidence type="ECO:0000256" key="10">
    <source>
        <dbReference type="ARBA" id="ARBA00023098"/>
    </source>
</evidence>
<dbReference type="Gene3D" id="3.40.50.10330">
    <property type="entry name" value="Probable inorganic polyphosphate/atp-NAD kinase, domain 1"/>
    <property type="match status" value="1"/>
</dbReference>
<keyword evidence="6" id="KW-0547">Nucleotide-binding</keyword>
<feature type="domain" description="DAGKc" evidence="13">
    <location>
        <begin position="4"/>
        <end position="138"/>
    </location>
</feature>
<dbReference type="InterPro" id="IPR045540">
    <property type="entry name" value="YegS/DAGK_C"/>
</dbReference>
<evidence type="ECO:0000256" key="3">
    <source>
        <dbReference type="ARBA" id="ARBA00022516"/>
    </source>
</evidence>
<sequence>MSEHSVRRVLVVTNPHSGAGRGDGVAEAVLDTLLSHGIEVAEVRAPSAAESVEEVRAAVANPGRRPDAVVCVGGDGLMNVLLAAVAHSGVPLGLVPAGTGNDLARELGIPTGNPGAATEIVLRGRARTIDLGRIESVYATPTWFATVVGTGFDARVTLRANKMRYPRGPLRYTVAAIAELMRGYTLPFTIELSGLAPGAQDNPPEDHTVLRTDAVMAPIGNTRTYGGGMLVCPDALADDGYLDITVVGAVSRLEMARLLPALSAGKRIDHPSTKRYRARRITVSADGGYATADGEPAGMLPVTVQAMPGALTVLVP</sequence>
<accession>A0A1J0VNW3</accession>
<evidence type="ECO:0000256" key="6">
    <source>
        <dbReference type="ARBA" id="ARBA00022741"/>
    </source>
</evidence>
<dbReference type="InterPro" id="IPR001206">
    <property type="entry name" value="Diacylglycerol_kinase_cat_dom"/>
</dbReference>